<dbReference type="AlphaFoldDB" id="A0A9Q3GML9"/>
<reference evidence="2" key="1">
    <citation type="submission" date="2021-03" db="EMBL/GenBank/DDBJ databases">
        <title>Draft genome sequence of rust myrtle Austropuccinia psidii MF-1, a brazilian biotype.</title>
        <authorList>
            <person name="Quecine M.C."/>
            <person name="Pachon D.M.R."/>
            <person name="Bonatelli M.L."/>
            <person name="Correr F.H."/>
            <person name="Franceschini L.M."/>
            <person name="Leite T.F."/>
            <person name="Margarido G.R.A."/>
            <person name="Almeida C.A."/>
            <person name="Ferrarezi J.A."/>
            <person name="Labate C.A."/>
        </authorList>
    </citation>
    <scope>NUCLEOTIDE SEQUENCE</scope>
    <source>
        <strain evidence="2">MF-1</strain>
    </source>
</reference>
<dbReference type="Proteomes" id="UP000765509">
    <property type="component" value="Unassembled WGS sequence"/>
</dbReference>
<proteinExistence type="predicted"/>
<keyword evidence="3" id="KW-1185">Reference proteome</keyword>
<organism evidence="2 3">
    <name type="scientific">Austropuccinia psidii MF-1</name>
    <dbReference type="NCBI Taxonomy" id="1389203"/>
    <lineage>
        <taxon>Eukaryota</taxon>
        <taxon>Fungi</taxon>
        <taxon>Dikarya</taxon>
        <taxon>Basidiomycota</taxon>
        <taxon>Pucciniomycotina</taxon>
        <taxon>Pucciniomycetes</taxon>
        <taxon>Pucciniales</taxon>
        <taxon>Sphaerophragmiaceae</taxon>
        <taxon>Austropuccinia</taxon>
    </lineage>
</organism>
<feature type="region of interest" description="Disordered" evidence="1">
    <location>
        <begin position="1"/>
        <end position="20"/>
    </location>
</feature>
<dbReference type="OrthoDB" id="2503199at2759"/>
<evidence type="ECO:0000313" key="2">
    <source>
        <dbReference type="EMBL" id="MBW0472302.1"/>
    </source>
</evidence>
<accession>A0A9Q3GML9</accession>
<feature type="region of interest" description="Disordered" evidence="1">
    <location>
        <begin position="57"/>
        <end position="76"/>
    </location>
</feature>
<feature type="compositionally biased region" description="Acidic residues" evidence="1">
    <location>
        <begin position="67"/>
        <end position="76"/>
    </location>
</feature>
<evidence type="ECO:0000256" key="1">
    <source>
        <dbReference type="SAM" id="MobiDB-lite"/>
    </source>
</evidence>
<dbReference type="EMBL" id="AVOT02003041">
    <property type="protein sequence ID" value="MBW0472302.1"/>
    <property type="molecule type" value="Genomic_DNA"/>
</dbReference>
<sequence length="156" mass="18047">MESIETEEEEDDEDDEEPPFHQIQPYQSVKLLHHMHICFGRAITSLSNGIRHTPIKKIKKKPKDNEIQEEEDLDHLEDDLEEVDQEEEEEIHYQNQDEQDDYANHQDPIALLDLTFVPILHLLLGNSSISQFTNLARVLISSHDSIQSISALAIIL</sequence>
<comment type="caution">
    <text evidence="2">The sequence shown here is derived from an EMBL/GenBank/DDBJ whole genome shotgun (WGS) entry which is preliminary data.</text>
</comment>
<protein>
    <submittedName>
        <fullName evidence="2">Uncharacterized protein</fullName>
    </submittedName>
</protein>
<name>A0A9Q3GML9_9BASI</name>
<evidence type="ECO:0000313" key="3">
    <source>
        <dbReference type="Proteomes" id="UP000765509"/>
    </source>
</evidence>
<feature type="compositionally biased region" description="Acidic residues" evidence="1">
    <location>
        <begin position="1"/>
        <end position="17"/>
    </location>
</feature>
<gene>
    <name evidence="2" type="ORF">O181_012017</name>
</gene>